<evidence type="ECO:0000313" key="7">
    <source>
        <dbReference type="Proteomes" id="UP000616837"/>
    </source>
</evidence>
<comment type="caution">
    <text evidence="6">The sequence shown here is derived from an EMBL/GenBank/DDBJ whole genome shotgun (WGS) entry which is preliminary data.</text>
</comment>
<keyword evidence="7" id="KW-1185">Reference proteome</keyword>
<organism evidence="6 7">
    <name type="scientific">Limosilactobacillus avistercoris</name>
    <dbReference type="NCBI Taxonomy" id="2762243"/>
    <lineage>
        <taxon>Bacteria</taxon>
        <taxon>Bacillati</taxon>
        <taxon>Bacillota</taxon>
        <taxon>Bacilli</taxon>
        <taxon>Lactobacillales</taxon>
        <taxon>Lactobacillaceae</taxon>
        <taxon>Limosilactobacillus</taxon>
    </lineage>
</organism>
<name>A0ABR8PBZ2_9LACO</name>
<dbReference type="Pfam" id="PF00535">
    <property type="entry name" value="Glycos_transf_2"/>
    <property type="match status" value="1"/>
</dbReference>
<feature type="transmembrane region" description="Helical" evidence="4">
    <location>
        <begin position="323"/>
        <end position="341"/>
    </location>
</feature>
<dbReference type="InterPro" id="IPR001173">
    <property type="entry name" value="Glyco_trans_2-like"/>
</dbReference>
<reference evidence="6 7" key="1">
    <citation type="submission" date="2020-08" db="EMBL/GenBank/DDBJ databases">
        <title>A Genomic Blueprint of the Chicken Gut Microbiome.</title>
        <authorList>
            <person name="Gilroy R."/>
            <person name="Ravi A."/>
            <person name="Getino M."/>
            <person name="Pursley I."/>
            <person name="Horton D.L."/>
            <person name="Alikhan N.-F."/>
            <person name="Baker D."/>
            <person name="Gharbi K."/>
            <person name="Hall N."/>
            <person name="Watson M."/>
            <person name="Adriaenssens E.M."/>
            <person name="Foster-Nyarko E."/>
            <person name="Jarju S."/>
            <person name="Secka A."/>
            <person name="Antonio M."/>
            <person name="Oren A."/>
            <person name="Chaudhuri R."/>
            <person name="La Ragione R.M."/>
            <person name="Hildebrand F."/>
            <person name="Pallen M.J."/>
        </authorList>
    </citation>
    <scope>NUCLEOTIDE SEQUENCE [LARGE SCALE GENOMIC DNA]</scope>
    <source>
        <strain evidence="6 7">Sa3CUN2</strain>
    </source>
</reference>
<dbReference type="InterPro" id="IPR017542">
    <property type="entry name" value="XrtG-assoc_glycosyltfrase"/>
</dbReference>
<feature type="transmembrane region" description="Helical" evidence="4">
    <location>
        <begin position="347"/>
        <end position="366"/>
    </location>
</feature>
<keyword evidence="4" id="KW-0812">Transmembrane</keyword>
<dbReference type="CDD" id="cd06423">
    <property type="entry name" value="CESA_like"/>
    <property type="match status" value="1"/>
</dbReference>
<comment type="similarity">
    <text evidence="1">Belongs to the glycosyltransferase 2 family.</text>
</comment>
<dbReference type="InterPro" id="IPR029044">
    <property type="entry name" value="Nucleotide-diphossugar_trans"/>
</dbReference>
<dbReference type="PANTHER" id="PTHR43630:SF1">
    <property type="entry name" value="POLY-BETA-1,6-N-ACETYL-D-GLUCOSAMINE SYNTHASE"/>
    <property type="match status" value="1"/>
</dbReference>
<dbReference type="NCBIfam" id="TIGR03111">
    <property type="entry name" value="glyc2_xrt_Gpos1"/>
    <property type="match status" value="1"/>
</dbReference>
<evidence type="ECO:0000313" key="6">
    <source>
        <dbReference type="EMBL" id="MBD7894718.1"/>
    </source>
</evidence>
<feature type="transmembrane region" description="Helical" evidence="4">
    <location>
        <begin position="386"/>
        <end position="408"/>
    </location>
</feature>
<feature type="domain" description="Glycosyltransferase 2-like" evidence="5">
    <location>
        <begin position="55"/>
        <end position="230"/>
    </location>
</feature>
<dbReference type="RefSeq" id="WP_191684082.1">
    <property type="nucleotide sequence ID" value="NZ_JACSQW010000005.1"/>
</dbReference>
<evidence type="ECO:0000256" key="3">
    <source>
        <dbReference type="ARBA" id="ARBA00022679"/>
    </source>
</evidence>
<accession>A0ABR8PBZ2</accession>
<keyword evidence="2" id="KW-0328">Glycosyltransferase</keyword>
<keyword evidence="3" id="KW-0808">Transferase</keyword>
<feature type="transmembrane region" description="Helical" evidence="4">
    <location>
        <begin position="12"/>
        <end position="39"/>
    </location>
</feature>
<evidence type="ECO:0000259" key="5">
    <source>
        <dbReference type="Pfam" id="PF00535"/>
    </source>
</evidence>
<protein>
    <submittedName>
        <fullName evidence="6">Glycosyltransferase, exosortase G system-associated</fullName>
    </submittedName>
</protein>
<keyword evidence="4" id="KW-0472">Membrane</keyword>
<evidence type="ECO:0000256" key="4">
    <source>
        <dbReference type="SAM" id="Phobius"/>
    </source>
</evidence>
<dbReference type="EMBL" id="JACSQW010000005">
    <property type="protein sequence ID" value="MBD7894718.1"/>
    <property type="molecule type" value="Genomic_DNA"/>
</dbReference>
<gene>
    <name evidence="6" type="ORF">H9564_03135</name>
</gene>
<sequence length="447" mass="52682">MYLTGTIIQLGFWISWLLIPLIYEFIPALYGFVILNIAGHRLGRERTLRRLPRISLIIPVYNSADTLYNCIQSIVDSSYPNHLISIIVANNQSTDDSFNEYRRAHIKFDQLFMQWIDTTKGKARALNSAIYRSRGKYIIHIDSDGMLQKDALMNMIKAFENDKTIDAQTGTILTQKDSIKATKKPFLKFLRENEYFEYAQSFLAGRAIETQENHLFTMSGAFSAFRREKLLHTRLYNTQTVGEDIDMTFQIRYQLKGKVILCPEAIFYVEPMDNLNKLYTQRQRWQRGELEAIHYFMNKDQLSIKRFVSNFLVRRLIMDHTILFLRVIWIAAIFVLIPLGYSPQIVLLSFLVLHFLYVFICILNFVNIQYYLRFFPSDRKYYLSKFYVILTLPLYYMLCSSIQFIGIVNSMTEPAAWKVDSFSDELVTIKNIFKGDLRRVFNRHHEE</sequence>
<dbReference type="Gene3D" id="3.90.550.10">
    <property type="entry name" value="Spore Coat Polysaccharide Biosynthesis Protein SpsA, Chain A"/>
    <property type="match status" value="1"/>
</dbReference>
<keyword evidence="4" id="KW-1133">Transmembrane helix</keyword>
<evidence type="ECO:0000256" key="1">
    <source>
        <dbReference type="ARBA" id="ARBA00006739"/>
    </source>
</evidence>
<dbReference type="Proteomes" id="UP000616837">
    <property type="component" value="Unassembled WGS sequence"/>
</dbReference>
<evidence type="ECO:0000256" key="2">
    <source>
        <dbReference type="ARBA" id="ARBA00022676"/>
    </source>
</evidence>
<dbReference type="PANTHER" id="PTHR43630">
    <property type="entry name" value="POLY-BETA-1,6-N-ACETYL-D-GLUCOSAMINE SYNTHASE"/>
    <property type="match status" value="1"/>
</dbReference>
<proteinExistence type="inferred from homology"/>
<dbReference type="SUPFAM" id="SSF53448">
    <property type="entry name" value="Nucleotide-diphospho-sugar transferases"/>
    <property type="match status" value="1"/>
</dbReference>